<dbReference type="GO" id="GO:0006749">
    <property type="term" value="P:glutathione metabolic process"/>
    <property type="evidence" value="ECO:0007669"/>
    <property type="project" value="InterPro"/>
</dbReference>
<evidence type="ECO:0000256" key="1">
    <source>
        <dbReference type="ARBA" id="ARBA00022575"/>
    </source>
</evidence>
<organism evidence="5 6">
    <name type="scientific">Arabis alpina</name>
    <name type="common">Alpine rock-cress</name>
    <dbReference type="NCBI Taxonomy" id="50452"/>
    <lineage>
        <taxon>Eukaryota</taxon>
        <taxon>Viridiplantae</taxon>
        <taxon>Streptophyta</taxon>
        <taxon>Embryophyta</taxon>
        <taxon>Tracheophyta</taxon>
        <taxon>Spermatophyta</taxon>
        <taxon>Magnoliopsida</taxon>
        <taxon>eudicotyledons</taxon>
        <taxon>Gunneridae</taxon>
        <taxon>Pentapetalae</taxon>
        <taxon>rosids</taxon>
        <taxon>malvids</taxon>
        <taxon>Brassicales</taxon>
        <taxon>Brassicaceae</taxon>
        <taxon>Arabideae</taxon>
        <taxon>Arabis</taxon>
    </lineage>
</organism>
<feature type="domain" description="GST N-terminal" evidence="4">
    <location>
        <begin position="1"/>
        <end position="66"/>
    </location>
</feature>
<evidence type="ECO:0000256" key="2">
    <source>
        <dbReference type="ARBA" id="ARBA00025743"/>
    </source>
</evidence>
<dbReference type="Gene3D" id="3.40.30.10">
    <property type="entry name" value="Glutaredoxin"/>
    <property type="match status" value="1"/>
</dbReference>
<comment type="catalytic activity">
    <reaction evidence="3">
        <text>RX + glutathione = an S-substituted glutathione + a halide anion + H(+)</text>
        <dbReference type="Rhea" id="RHEA:16437"/>
        <dbReference type="ChEBI" id="CHEBI:15378"/>
        <dbReference type="ChEBI" id="CHEBI:16042"/>
        <dbReference type="ChEBI" id="CHEBI:17792"/>
        <dbReference type="ChEBI" id="CHEBI:57925"/>
        <dbReference type="ChEBI" id="CHEBI:90779"/>
        <dbReference type="EC" id="2.5.1.18"/>
    </reaction>
</comment>
<keyword evidence="3" id="KW-0808">Transferase</keyword>
<evidence type="ECO:0000259" key="4">
    <source>
        <dbReference type="PROSITE" id="PS50404"/>
    </source>
</evidence>
<dbReference type="SUPFAM" id="SSF47616">
    <property type="entry name" value="GST C-terminal domain-like"/>
    <property type="match status" value="1"/>
</dbReference>
<dbReference type="InterPro" id="IPR036282">
    <property type="entry name" value="Glutathione-S-Trfase_C_sf"/>
</dbReference>
<dbReference type="InterPro" id="IPR045074">
    <property type="entry name" value="GST_C_Tau"/>
</dbReference>
<evidence type="ECO:0000256" key="3">
    <source>
        <dbReference type="RuleBase" id="RU369102"/>
    </source>
</evidence>
<dbReference type="SUPFAM" id="SSF52833">
    <property type="entry name" value="Thioredoxin-like"/>
    <property type="match status" value="1"/>
</dbReference>
<dbReference type="Pfam" id="PF02798">
    <property type="entry name" value="GST_N"/>
    <property type="match status" value="1"/>
</dbReference>
<dbReference type="GO" id="GO:0004364">
    <property type="term" value="F:glutathione transferase activity"/>
    <property type="evidence" value="ECO:0007669"/>
    <property type="project" value="UniProtKB-UniRule"/>
</dbReference>
<dbReference type="PROSITE" id="PS50404">
    <property type="entry name" value="GST_NTER"/>
    <property type="match status" value="1"/>
</dbReference>
<accession>A0A087HMH4</accession>
<dbReference type="InterPro" id="IPR045073">
    <property type="entry name" value="Omega/Tau-like"/>
</dbReference>
<sequence length="188" mass="21280">MRPKIALNLKSVPYKFLQETFGSKSELLLKSNPVHKKIPVLLHGDKPICEYNIVVEYIDESWSSSGPSILPSHPYDRAMARFWAAYIDEKWFVSLRRILKAKGEEEKKAVIAQVEEGNALLEKAFNDCSSGGSKTYFHPAKTPSLSKWAERFCNDPAVKPVMPETAKLAQFAIEINYSGLAMLLNRYI</sequence>
<dbReference type="EMBL" id="CM002869">
    <property type="protein sequence ID" value="KFK43326.1"/>
    <property type="molecule type" value="Genomic_DNA"/>
</dbReference>
<dbReference type="EC" id="2.5.1.18" evidence="3"/>
<dbReference type="eggNOG" id="KOG0406">
    <property type="taxonomic scope" value="Eukaryota"/>
</dbReference>
<evidence type="ECO:0000313" key="6">
    <source>
        <dbReference type="Proteomes" id="UP000029120"/>
    </source>
</evidence>
<evidence type="ECO:0000313" key="5">
    <source>
        <dbReference type="EMBL" id="KFK43326.1"/>
    </source>
</evidence>
<comment type="function">
    <text evidence="3">Is involved in the conjugation of reduced glutathione to a wide number of exogenous and endogenous hydrophobic electrophiles.</text>
</comment>
<name>A0A087HMH4_ARAAL</name>
<comment type="subcellular location">
    <subcellularLocation>
        <location evidence="3">Cytoplasm</location>
        <location evidence="3">Cytosol</location>
    </subcellularLocation>
</comment>
<dbReference type="InterPro" id="IPR004045">
    <property type="entry name" value="Glutathione_S-Trfase_N"/>
</dbReference>
<dbReference type="GO" id="GO:0005829">
    <property type="term" value="C:cytosol"/>
    <property type="evidence" value="ECO:0007669"/>
    <property type="project" value="UniProtKB-SubCell"/>
</dbReference>
<dbReference type="InterPro" id="IPR036249">
    <property type="entry name" value="Thioredoxin-like_sf"/>
</dbReference>
<gene>
    <name evidence="5" type="ordered locus">AALP_Aa1g110100</name>
</gene>
<comment type="similarity">
    <text evidence="2">Belongs to the GST superfamily. Tau family.</text>
</comment>
<reference evidence="6" key="1">
    <citation type="journal article" date="2015" name="Nat. Plants">
        <title>Genome expansion of Arabis alpina linked with retrotransposition and reduced symmetric DNA methylation.</title>
        <authorList>
            <person name="Willing E.M."/>
            <person name="Rawat V."/>
            <person name="Mandakova T."/>
            <person name="Maumus F."/>
            <person name="James G.V."/>
            <person name="Nordstroem K.J."/>
            <person name="Becker C."/>
            <person name="Warthmann N."/>
            <person name="Chica C."/>
            <person name="Szarzynska B."/>
            <person name="Zytnicki M."/>
            <person name="Albani M.C."/>
            <person name="Kiefer C."/>
            <person name="Bergonzi S."/>
            <person name="Castaings L."/>
            <person name="Mateos J.L."/>
            <person name="Berns M.C."/>
            <person name="Bujdoso N."/>
            <person name="Piofczyk T."/>
            <person name="de Lorenzo L."/>
            <person name="Barrero-Sicilia C."/>
            <person name="Mateos I."/>
            <person name="Piednoel M."/>
            <person name="Hagmann J."/>
            <person name="Chen-Min-Tao R."/>
            <person name="Iglesias-Fernandez R."/>
            <person name="Schuster S.C."/>
            <person name="Alonso-Blanco C."/>
            <person name="Roudier F."/>
            <person name="Carbonero P."/>
            <person name="Paz-Ares J."/>
            <person name="Davis S.J."/>
            <person name="Pecinka A."/>
            <person name="Quesneville H."/>
            <person name="Colot V."/>
            <person name="Lysak M.A."/>
            <person name="Weigel D."/>
            <person name="Coupland G."/>
            <person name="Schneeberger K."/>
        </authorList>
    </citation>
    <scope>NUCLEOTIDE SEQUENCE [LARGE SCALE GENOMIC DNA]</scope>
    <source>
        <strain evidence="6">cv. Pajares</strain>
    </source>
</reference>
<dbReference type="PANTHER" id="PTHR11260">
    <property type="entry name" value="GLUTATHIONE S-TRANSFERASE, GST, SUPERFAMILY, GST DOMAIN CONTAINING"/>
    <property type="match status" value="1"/>
</dbReference>
<dbReference type="Gramene" id="KFK43326">
    <property type="protein sequence ID" value="KFK43326"/>
    <property type="gene ID" value="AALP_AA1G110100"/>
</dbReference>
<dbReference type="AlphaFoldDB" id="A0A087HMH4"/>
<keyword evidence="6" id="KW-1185">Reference proteome</keyword>
<dbReference type="CDD" id="cd03058">
    <property type="entry name" value="GST_N_Tau"/>
    <property type="match status" value="1"/>
</dbReference>
<dbReference type="Gene3D" id="1.20.1050.10">
    <property type="match status" value="2"/>
</dbReference>
<dbReference type="CDD" id="cd03185">
    <property type="entry name" value="GST_C_Tau"/>
    <property type="match status" value="1"/>
</dbReference>
<dbReference type="Proteomes" id="UP000029120">
    <property type="component" value="Chromosome 1"/>
</dbReference>
<dbReference type="PANTHER" id="PTHR11260:SF615">
    <property type="entry name" value="GLUTATHIONE S-TRANSFERASE U17"/>
    <property type="match status" value="1"/>
</dbReference>
<protein>
    <recommendedName>
        <fullName evidence="3">Glutathione S-transferase</fullName>
        <ecNumber evidence="3">2.5.1.18</ecNumber>
    </recommendedName>
</protein>
<keyword evidence="3" id="KW-0963">Cytoplasm</keyword>
<proteinExistence type="inferred from homology"/>
<dbReference type="GO" id="GO:0009407">
    <property type="term" value="P:toxin catabolic process"/>
    <property type="evidence" value="ECO:0007669"/>
    <property type="project" value="UniProtKB-ARBA"/>
</dbReference>
<keyword evidence="1" id="KW-0216">Detoxification</keyword>
<dbReference type="OMA" id="DEKWFTS"/>
<dbReference type="OrthoDB" id="4951845at2759"/>